<dbReference type="Pfam" id="PF02826">
    <property type="entry name" value="2-Hacid_dh_C"/>
    <property type="match status" value="1"/>
</dbReference>
<dbReference type="GO" id="GO:0051287">
    <property type="term" value="F:NAD binding"/>
    <property type="evidence" value="ECO:0007669"/>
    <property type="project" value="InterPro"/>
</dbReference>
<reference evidence="8 9" key="1">
    <citation type="submission" date="2018-05" db="EMBL/GenBank/DDBJ databases">
        <title>Rhodohalobacter halophilus gen. nov., sp. nov., a moderately halophilic member of the family Balneolaceae.</title>
        <authorList>
            <person name="Liu Z.-W."/>
        </authorList>
    </citation>
    <scope>NUCLEOTIDE SEQUENCE [LARGE SCALE GENOMIC DNA]</scope>
    <source>
        <strain evidence="8 9">8A47</strain>
    </source>
</reference>
<evidence type="ECO:0000259" key="6">
    <source>
        <dbReference type="Pfam" id="PF00389"/>
    </source>
</evidence>
<keyword evidence="1" id="KW-0963">Cytoplasm</keyword>
<proteinExistence type="inferred from homology"/>
<keyword evidence="4" id="KW-0664">Pyridoxine biosynthesis</keyword>
<dbReference type="PANTHER" id="PTHR10996">
    <property type="entry name" value="2-HYDROXYACID DEHYDROGENASE-RELATED"/>
    <property type="match status" value="1"/>
</dbReference>
<comment type="similarity">
    <text evidence="5">Belongs to the D-isomer specific 2-hydroxyacid dehydrogenase family.</text>
</comment>
<dbReference type="InterPro" id="IPR036291">
    <property type="entry name" value="NAD(P)-bd_dom_sf"/>
</dbReference>
<dbReference type="GO" id="GO:0030267">
    <property type="term" value="F:glyoxylate reductase (NADPH) activity"/>
    <property type="evidence" value="ECO:0007669"/>
    <property type="project" value="TreeGrafter"/>
</dbReference>
<dbReference type="EMBL" id="QGGB01000009">
    <property type="protein sequence ID" value="PWN05664.1"/>
    <property type="molecule type" value="Genomic_DNA"/>
</dbReference>
<evidence type="ECO:0000256" key="1">
    <source>
        <dbReference type="ARBA" id="ARBA00022490"/>
    </source>
</evidence>
<dbReference type="CDD" id="cd12158">
    <property type="entry name" value="ErythrP_dh"/>
    <property type="match status" value="1"/>
</dbReference>
<keyword evidence="3" id="KW-0520">NAD</keyword>
<evidence type="ECO:0000256" key="2">
    <source>
        <dbReference type="ARBA" id="ARBA00023002"/>
    </source>
</evidence>
<dbReference type="AlphaFoldDB" id="A0A316TTQ4"/>
<comment type="caution">
    <text evidence="8">The sequence shown here is derived from an EMBL/GenBank/DDBJ whole genome shotgun (WGS) entry which is preliminary data.</text>
</comment>
<dbReference type="InterPro" id="IPR006140">
    <property type="entry name" value="D-isomer_DH_NAD-bd"/>
</dbReference>
<evidence type="ECO:0000256" key="3">
    <source>
        <dbReference type="ARBA" id="ARBA00023027"/>
    </source>
</evidence>
<dbReference type="Gene3D" id="3.40.50.720">
    <property type="entry name" value="NAD(P)-binding Rossmann-like Domain"/>
    <property type="match status" value="2"/>
</dbReference>
<dbReference type="GO" id="GO:0016618">
    <property type="term" value="F:hydroxypyruvate reductase [NAD(P)H] activity"/>
    <property type="evidence" value="ECO:0007669"/>
    <property type="project" value="TreeGrafter"/>
</dbReference>
<evidence type="ECO:0000256" key="4">
    <source>
        <dbReference type="ARBA" id="ARBA00023096"/>
    </source>
</evidence>
<gene>
    <name evidence="8" type="ORF">DDZ15_13825</name>
</gene>
<dbReference type="RefSeq" id="WP_109647691.1">
    <property type="nucleotide sequence ID" value="NZ_QGGB01000009.1"/>
</dbReference>
<sequence length="373" mass="41266">MNVRILADKHLYHAEKMAPTSAELSFFEPANGLPADAADYDALLIRTVSRINSDTLPVAGNLSFIGTATAGFDHVDREHLERIGVRFAHSPGCNARAVAEYVLTAILRWSHIRKQTTEDLRVGVVGCGNTGSAVIDLLSAFEIGYAAYDPPRAISEPHFVSASEDELLSCNILTFHTPLTLAGPHSTFHMLSSSWLRSPFQLIINAARGGVVDERALLDAIHRGTLRDCVLDVWEHEPAFSDTVAQSAFIATPHIAGYSREAKTAATRMVLEQLCEHFSLEMPASAEPAVPDHALPVFSETPELADFLWEINKVDYYDSELRKLKEHPDAVKSDGFNRLRTSTPTRFEYATLIAHFKRHGVKNIPEEAERLIK</sequence>
<dbReference type="InterPro" id="IPR020921">
    <property type="entry name" value="Erythronate-4-P_DHase"/>
</dbReference>
<dbReference type="Proteomes" id="UP000245533">
    <property type="component" value="Unassembled WGS sequence"/>
</dbReference>
<evidence type="ECO:0000313" key="8">
    <source>
        <dbReference type="EMBL" id="PWN05664.1"/>
    </source>
</evidence>
<dbReference type="PANTHER" id="PTHR10996:SF178">
    <property type="entry name" value="2-HYDROXYACID DEHYDROGENASE YGL185C-RELATED"/>
    <property type="match status" value="1"/>
</dbReference>
<evidence type="ECO:0000259" key="7">
    <source>
        <dbReference type="Pfam" id="PF02826"/>
    </source>
</evidence>
<dbReference type="InterPro" id="IPR006139">
    <property type="entry name" value="D-isomer_2_OHA_DH_cat_dom"/>
</dbReference>
<evidence type="ECO:0008006" key="10">
    <source>
        <dbReference type="Google" id="ProtNLM"/>
    </source>
</evidence>
<feature type="domain" description="D-isomer specific 2-hydroxyacid dehydrogenase NAD-binding" evidence="7">
    <location>
        <begin position="109"/>
        <end position="256"/>
    </location>
</feature>
<protein>
    <recommendedName>
        <fullName evidence="10">Erythronate-4-phosphate dehydrogenase</fullName>
    </recommendedName>
</protein>
<dbReference type="Pfam" id="PF00389">
    <property type="entry name" value="2-Hacid_dh"/>
    <property type="match status" value="1"/>
</dbReference>
<dbReference type="OrthoDB" id="1522997at2"/>
<feature type="domain" description="D-isomer specific 2-hydroxyacid dehydrogenase catalytic" evidence="6">
    <location>
        <begin position="31"/>
        <end position="281"/>
    </location>
</feature>
<dbReference type="GO" id="GO:0033711">
    <property type="term" value="F:4-phosphoerythronate dehydrogenase activity"/>
    <property type="evidence" value="ECO:0007669"/>
    <property type="project" value="InterPro"/>
</dbReference>
<accession>A0A316TTQ4</accession>
<keyword evidence="2 5" id="KW-0560">Oxidoreductase</keyword>
<evidence type="ECO:0000313" key="9">
    <source>
        <dbReference type="Proteomes" id="UP000245533"/>
    </source>
</evidence>
<keyword evidence="9" id="KW-1185">Reference proteome</keyword>
<dbReference type="GO" id="GO:0008615">
    <property type="term" value="P:pyridoxine biosynthetic process"/>
    <property type="evidence" value="ECO:0007669"/>
    <property type="project" value="UniProtKB-KW"/>
</dbReference>
<evidence type="ECO:0000256" key="5">
    <source>
        <dbReference type="RuleBase" id="RU003719"/>
    </source>
</evidence>
<dbReference type="SUPFAM" id="SSF51735">
    <property type="entry name" value="NAD(P)-binding Rossmann-fold domains"/>
    <property type="match status" value="1"/>
</dbReference>
<dbReference type="InterPro" id="IPR050223">
    <property type="entry name" value="D-isomer_2-hydroxyacid_DH"/>
</dbReference>
<organism evidence="8 9">
    <name type="scientific">Rhodohalobacter mucosus</name>
    <dbReference type="NCBI Taxonomy" id="2079485"/>
    <lineage>
        <taxon>Bacteria</taxon>
        <taxon>Pseudomonadati</taxon>
        <taxon>Balneolota</taxon>
        <taxon>Balneolia</taxon>
        <taxon>Balneolales</taxon>
        <taxon>Balneolaceae</taxon>
        <taxon>Rhodohalobacter</taxon>
    </lineage>
</organism>
<name>A0A316TTQ4_9BACT</name>
<dbReference type="GO" id="GO:0005829">
    <property type="term" value="C:cytosol"/>
    <property type="evidence" value="ECO:0007669"/>
    <property type="project" value="TreeGrafter"/>
</dbReference>
<dbReference type="SUPFAM" id="SSF52283">
    <property type="entry name" value="Formate/glycerate dehydrogenase catalytic domain-like"/>
    <property type="match status" value="1"/>
</dbReference>